<evidence type="ECO:0000259" key="5">
    <source>
        <dbReference type="Pfam" id="PF02347"/>
    </source>
</evidence>
<dbReference type="InterPro" id="IPR023010">
    <property type="entry name" value="GcvPA"/>
</dbReference>
<sequence length="455" mass="51213">MNFRYLPATDEDKDAMLKKIGVDDIEDLFEDIPESIRFNEDLKLPEPLSEPKLVDELQRWSERNINLKKYTSFLGAGVYNHYIPSVVDHVIRRSEFYTAYTPYQPEISQGELQAIFEFQTMICELTGMKVANSSMYDGHTALSEAAIMAVNQNKMKRMKIVVSEGVHPESMAVLNTYAKGLNLTVRSVPLLHGTTDLNRLADEIDENTAGVIVQYPNFYGSIEYLYDIKKKIHQQNALFIVSSNPLSLGILTPPGECGADVVVGDVQSLGIPMQFGGPHCGYFATTKQLMRKVPGRLVGQTKDADGRRGFVLTLQTREQHIRRAKATSNICSNQALNALAATVTMSALGKQGIREMAFQNVKRANYLKNKLEKKGIEIVNTTPIFNEFVIQLNQSIDKINRSLYKKGIIGGYDLSNVHDYFYGQMLICVTELITRSEMDRFVKELEVLLCQKNSP</sequence>
<dbReference type="CDD" id="cd00613">
    <property type="entry name" value="GDC-P"/>
    <property type="match status" value="1"/>
</dbReference>
<comment type="function">
    <text evidence="1 4">The glycine cleavage system catalyzes the degradation of glycine. The P protein binds the alpha-amino group of glycine through its pyridoxal phosphate cofactor; CO(2) is released and the remaining methylamine moiety is then transferred to the lipoamide cofactor of the H protein.</text>
</comment>
<evidence type="ECO:0000313" key="6">
    <source>
        <dbReference type="EMBL" id="RSL34541.1"/>
    </source>
</evidence>
<dbReference type="Pfam" id="PF02347">
    <property type="entry name" value="GDC-P"/>
    <property type="match status" value="1"/>
</dbReference>
<dbReference type="InterPro" id="IPR015422">
    <property type="entry name" value="PyrdxlP-dep_Trfase_small"/>
</dbReference>
<keyword evidence="2 4" id="KW-0560">Oxidoreductase</keyword>
<reference evidence="6 7" key="1">
    <citation type="submission" date="2018-10" db="EMBL/GenBank/DDBJ databases">
        <title>Draft genome sequence of Bacillus salarius IM0101, isolated from a hypersaline soil in Inner Mongolia, China.</title>
        <authorList>
            <person name="Yamprayoonswat W."/>
            <person name="Boonvisut S."/>
            <person name="Jumpathong W."/>
            <person name="Sittihan S."/>
            <person name="Ruangsuj P."/>
            <person name="Wanthongcharoen S."/>
            <person name="Thongpramul N."/>
            <person name="Pimmason S."/>
            <person name="Yu B."/>
            <person name="Yasawong M."/>
        </authorList>
    </citation>
    <scope>NUCLEOTIDE SEQUENCE [LARGE SCALE GENOMIC DNA]</scope>
    <source>
        <strain evidence="6 7">IM0101</strain>
    </source>
</reference>
<organism evidence="6 7">
    <name type="scientific">Salibacterium salarium</name>
    <dbReference type="NCBI Taxonomy" id="284579"/>
    <lineage>
        <taxon>Bacteria</taxon>
        <taxon>Bacillati</taxon>
        <taxon>Bacillota</taxon>
        <taxon>Bacilli</taxon>
        <taxon>Bacillales</taxon>
        <taxon>Bacillaceae</taxon>
    </lineage>
</organism>
<dbReference type="PANTHER" id="PTHR42806:SF1">
    <property type="entry name" value="GLYCINE DEHYDROGENASE (DECARBOXYLATING)"/>
    <property type="match status" value="1"/>
</dbReference>
<comment type="catalytic activity">
    <reaction evidence="3 4">
        <text>N(6)-[(R)-lipoyl]-L-lysyl-[glycine-cleavage complex H protein] + glycine + H(+) = N(6)-[(R)-S(8)-aminomethyldihydrolipoyl]-L-lysyl-[glycine-cleavage complex H protein] + CO2</text>
        <dbReference type="Rhea" id="RHEA:24304"/>
        <dbReference type="Rhea" id="RHEA-COMP:10494"/>
        <dbReference type="Rhea" id="RHEA-COMP:10495"/>
        <dbReference type="ChEBI" id="CHEBI:15378"/>
        <dbReference type="ChEBI" id="CHEBI:16526"/>
        <dbReference type="ChEBI" id="CHEBI:57305"/>
        <dbReference type="ChEBI" id="CHEBI:83099"/>
        <dbReference type="ChEBI" id="CHEBI:83143"/>
        <dbReference type="EC" id="1.4.4.2"/>
    </reaction>
</comment>
<proteinExistence type="inferred from homology"/>
<dbReference type="Gene3D" id="3.90.1150.10">
    <property type="entry name" value="Aspartate Aminotransferase, domain 1"/>
    <property type="match status" value="1"/>
</dbReference>
<comment type="subunit">
    <text evidence="4">The glycine cleavage system is composed of four proteins: P, T, L and H. In this organism, the P 'protein' is a heterodimer of two subunits.</text>
</comment>
<evidence type="ECO:0000313" key="7">
    <source>
        <dbReference type="Proteomes" id="UP000275076"/>
    </source>
</evidence>
<dbReference type="NCBIfam" id="NF001696">
    <property type="entry name" value="PRK00451.1"/>
    <property type="match status" value="1"/>
</dbReference>
<dbReference type="AlphaFoldDB" id="A0A3R9Q697"/>
<dbReference type="GO" id="GO:0004375">
    <property type="term" value="F:glycine dehydrogenase (decarboxylating) activity"/>
    <property type="evidence" value="ECO:0007669"/>
    <property type="project" value="UniProtKB-EC"/>
</dbReference>
<dbReference type="PIRSF" id="PIRSF006815">
    <property type="entry name" value="GcvPA"/>
    <property type="match status" value="1"/>
</dbReference>
<evidence type="ECO:0000256" key="2">
    <source>
        <dbReference type="ARBA" id="ARBA00023002"/>
    </source>
</evidence>
<comment type="similarity">
    <text evidence="4">Belongs to the GcvP family. N-terminal subunit subfamily.</text>
</comment>
<dbReference type="GO" id="GO:0019464">
    <property type="term" value="P:glycine decarboxylation via glycine cleavage system"/>
    <property type="evidence" value="ECO:0007669"/>
    <property type="project" value="UniProtKB-UniRule"/>
</dbReference>
<keyword evidence="7" id="KW-1185">Reference proteome</keyword>
<name>A0A3R9Q697_9BACI</name>
<accession>A0A3R9Q697</accession>
<evidence type="ECO:0000256" key="4">
    <source>
        <dbReference type="HAMAP-Rule" id="MF_00712"/>
    </source>
</evidence>
<dbReference type="Proteomes" id="UP000275076">
    <property type="component" value="Unassembled WGS sequence"/>
</dbReference>
<evidence type="ECO:0000256" key="3">
    <source>
        <dbReference type="ARBA" id="ARBA00049026"/>
    </source>
</evidence>
<dbReference type="Gene3D" id="3.40.640.10">
    <property type="entry name" value="Type I PLP-dependent aspartate aminotransferase-like (Major domain)"/>
    <property type="match status" value="1"/>
</dbReference>
<dbReference type="InterPro" id="IPR049315">
    <property type="entry name" value="GDC-P_N"/>
</dbReference>
<dbReference type="OrthoDB" id="9771867at2"/>
<protein>
    <recommendedName>
        <fullName evidence="4">Probable glycine dehydrogenase (decarboxylating) subunit 1</fullName>
        <ecNumber evidence="4">1.4.4.2</ecNumber>
    </recommendedName>
    <alternativeName>
        <fullName evidence="4">Glycine cleavage system P-protein subunit 1</fullName>
    </alternativeName>
    <alternativeName>
        <fullName evidence="4">Glycine decarboxylase subunit 1</fullName>
    </alternativeName>
    <alternativeName>
        <fullName evidence="4">Glycine dehydrogenase (aminomethyl-transferring) subunit 1</fullName>
    </alternativeName>
</protein>
<feature type="domain" description="Glycine cleavage system P-protein N-terminal" evidence="5">
    <location>
        <begin position="4"/>
        <end position="444"/>
    </location>
</feature>
<dbReference type="InterPro" id="IPR015421">
    <property type="entry name" value="PyrdxlP-dep_Trfase_major"/>
</dbReference>
<dbReference type="InterPro" id="IPR020581">
    <property type="entry name" value="GDC_P"/>
</dbReference>
<dbReference type="EMBL" id="RBVX01000003">
    <property type="protein sequence ID" value="RSL34541.1"/>
    <property type="molecule type" value="Genomic_DNA"/>
</dbReference>
<dbReference type="InterPro" id="IPR015424">
    <property type="entry name" value="PyrdxlP-dep_Trfase"/>
</dbReference>
<dbReference type="HAMAP" id="MF_00712">
    <property type="entry name" value="GcvPA"/>
    <property type="match status" value="1"/>
</dbReference>
<comment type="caution">
    <text evidence="6">The sequence shown here is derived from an EMBL/GenBank/DDBJ whole genome shotgun (WGS) entry which is preliminary data.</text>
</comment>
<dbReference type="GO" id="GO:0009116">
    <property type="term" value="P:nucleoside metabolic process"/>
    <property type="evidence" value="ECO:0007669"/>
    <property type="project" value="InterPro"/>
</dbReference>
<dbReference type="EC" id="1.4.4.2" evidence="4"/>
<gene>
    <name evidence="4" type="primary">gcvPA</name>
    <name evidence="6" type="ORF">D7Z54_05210</name>
</gene>
<evidence type="ECO:0000256" key="1">
    <source>
        <dbReference type="ARBA" id="ARBA00003788"/>
    </source>
</evidence>
<dbReference type="SUPFAM" id="SSF53383">
    <property type="entry name" value="PLP-dependent transferases"/>
    <property type="match status" value="1"/>
</dbReference>
<dbReference type="RefSeq" id="WP_125554773.1">
    <property type="nucleotide sequence ID" value="NZ_RBVX01000003.1"/>
</dbReference>
<dbReference type="PANTHER" id="PTHR42806">
    <property type="entry name" value="GLYCINE CLEAVAGE SYSTEM P-PROTEIN"/>
    <property type="match status" value="1"/>
</dbReference>